<keyword evidence="8 9" id="KW-0472">Membrane</keyword>
<dbReference type="EMBL" id="FN554972">
    <property type="protein sequence ID" value="CBH14151.1"/>
    <property type="molecule type" value="Genomic_DNA"/>
</dbReference>
<feature type="transmembrane region" description="Helical" evidence="9">
    <location>
        <begin position="179"/>
        <end position="199"/>
    </location>
</feature>
<evidence type="ECO:0000256" key="8">
    <source>
        <dbReference type="ARBA" id="ARBA00023136"/>
    </source>
</evidence>
<organism evidence="10 11">
    <name type="scientific">Trypanosoma brucei gambiense (strain MHOM/CI/86/DAL972)</name>
    <dbReference type="NCBI Taxonomy" id="679716"/>
    <lineage>
        <taxon>Eukaryota</taxon>
        <taxon>Discoba</taxon>
        <taxon>Euglenozoa</taxon>
        <taxon>Kinetoplastea</taxon>
        <taxon>Metakinetoplastina</taxon>
        <taxon>Trypanosomatida</taxon>
        <taxon>Trypanosomatidae</taxon>
        <taxon>Trypanosoma</taxon>
    </lineage>
</organism>
<name>C9ZXK7_TRYB9</name>
<dbReference type="GO" id="GO:0006865">
    <property type="term" value="P:amino acid transport"/>
    <property type="evidence" value="ECO:0007669"/>
    <property type="project" value="UniProtKB-KW"/>
</dbReference>
<comment type="subcellular location">
    <subcellularLocation>
        <location evidence="1">Mitochondrion membrane</location>
        <topology evidence="1">Multi-pass membrane protein</topology>
    </subcellularLocation>
</comment>
<evidence type="ECO:0000256" key="5">
    <source>
        <dbReference type="ARBA" id="ARBA00022970"/>
    </source>
</evidence>
<evidence type="ECO:0000256" key="2">
    <source>
        <dbReference type="ARBA" id="ARBA00005974"/>
    </source>
</evidence>
<protein>
    <submittedName>
        <fullName evidence="10">Tricarboxylate carrier, putative</fullName>
    </submittedName>
</protein>
<feature type="transmembrane region" description="Helical" evidence="9">
    <location>
        <begin position="99"/>
        <end position="122"/>
    </location>
</feature>
<keyword evidence="4 9" id="KW-0812">Transmembrane</keyword>
<dbReference type="PANTHER" id="PTHR11153">
    <property type="entry name" value="SIDEROFLEXIN"/>
    <property type="match status" value="1"/>
</dbReference>
<dbReference type="GO" id="GO:0015075">
    <property type="term" value="F:monoatomic ion transmembrane transporter activity"/>
    <property type="evidence" value="ECO:0007669"/>
    <property type="project" value="InterPro"/>
</dbReference>
<sequence>MLPCPSFSTTTPRFDMDTYLGRTFYFFSTINPLLCFETSNSLKRHQELLNRVAAGEEGVASDRQLWKARTAIEICVHPTTKEVIFPPYRMCAFLPVNSFIVPFMMSPTTIASPVLTIFIQWFNQSYNCAVNYANRSSDKQPMSELSKAYVAAVGVSCAGALGATAMLKKVKGGTLKATAVRAGLPFVAVSAAAIVNLSLMRKNEWIPSGTGLQVVDEDGEVRGSSRVAGMQSLMMCSVTRVTWNLISMVLPLLMMRPLLARCAAVRARPVVYETALQIASLGVGVPLALGAFSTTVSVPANRLEPELRGLKRKDGSPVEIFTYYKGL</sequence>
<reference evidence="11" key="1">
    <citation type="journal article" date="2010" name="PLoS Negl. Trop. Dis.">
        <title>The genome sequence of Trypanosoma brucei gambiense, causative agent of chronic human african trypanosomiasis.</title>
        <authorList>
            <person name="Jackson A.P."/>
            <person name="Sanders M."/>
            <person name="Berry A."/>
            <person name="McQuillan J."/>
            <person name="Aslett M.A."/>
            <person name="Quail M.A."/>
            <person name="Chukualim B."/>
            <person name="Capewell P."/>
            <person name="MacLeod A."/>
            <person name="Melville S.E."/>
            <person name="Gibson W."/>
            <person name="Barry J.D."/>
            <person name="Berriman M."/>
            <person name="Hertz-Fowler C."/>
        </authorList>
    </citation>
    <scope>NUCLEOTIDE SEQUENCE [LARGE SCALE GENOMIC DNA]</scope>
    <source>
        <strain evidence="11">MHOM/CI/86/DAL972</strain>
    </source>
</reference>
<dbReference type="GO" id="GO:1990542">
    <property type="term" value="P:mitochondrial transmembrane transport"/>
    <property type="evidence" value="ECO:0007669"/>
    <property type="project" value="TreeGrafter"/>
</dbReference>
<evidence type="ECO:0000256" key="3">
    <source>
        <dbReference type="ARBA" id="ARBA00022448"/>
    </source>
</evidence>
<evidence type="ECO:0000256" key="7">
    <source>
        <dbReference type="ARBA" id="ARBA00023128"/>
    </source>
</evidence>
<evidence type="ECO:0000256" key="1">
    <source>
        <dbReference type="ARBA" id="ARBA00004225"/>
    </source>
</evidence>
<dbReference type="OrthoDB" id="6608471at2759"/>
<keyword evidence="3" id="KW-0813">Transport</keyword>
<gene>
    <name evidence="10" type="ORF">TbgDal_IX2260</name>
</gene>
<comment type="similarity">
    <text evidence="2">Belongs to the sideroflexin family.</text>
</comment>
<dbReference type="RefSeq" id="XP_011776422.1">
    <property type="nucleotide sequence ID" value="XM_011778120.1"/>
</dbReference>
<evidence type="ECO:0000256" key="9">
    <source>
        <dbReference type="SAM" id="Phobius"/>
    </source>
</evidence>
<accession>C9ZXK7</accession>
<dbReference type="InterPro" id="IPR004686">
    <property type="entry name" value="Mtc"/>
</dbReference>
<evidence type="ECO:0000256" key="6">
    <source>
        <dbReference type="ARBA" id="ARBA00022989"/>
    </source>
</evidence>
<dbReference type="Proteomes" id="UP000002316">
    <property type="component" value="Chromosome 9"/>
</dbReference>
<dbReference type="PANTHER" id="PTHR11153:SF6">
    <property type="entry name" value="SIDEROFLEXIN-5"/>
    <property type="match status" value="1"/>
</dbReference>
<dbReference type="Pfam" id="PF03820">
    <property type="entry name" value="SFXNs"/>
    <property type="match status" value="1"/>
</dbReference>
<evidence type="ECO:0000313" key="11">
    <source>
        <dbReference type="Proteomes" id="UP000002316"/>
    </source>
</evidence>
<dbReference type="VEuPathDB" id="TriTrypDB:Tbg972.9.2260"/>
<keyword evidence="7" id="KW-0496">Mitochondrion</keyword>
<dbReference type="AlphaFoldDB" id="C9ZXK7"/>
<feature type="transmembrane region" description="Helical" evidence="9">
    <location>
        <begin position="148"/>
        <end position="167"/>
    </location>
</feature>
<feature type="transmembrane region" description="Helical" evidence="9">
    <location>
        <begin position="241"/>
        <end position="259"/>
    </location>
</feature>
<dbReference type="GeneID" id="23860217"/>
<keyword evidence="5" id="KW-0029">Amino-acid transport</keyword>
<dbReference type="KEGG" id="tbg:TbgDal_IX2260"/>
<dbReference type="GO" id="GO:0005743">
    <property type="term" value="C:mitochondrial inner membrane"/>
    <property type="evidence" value="ECO:0007669"/>
    <property type="project" value="TreeGrafter"/>
</dbReference>
<proteinExistence type="inferred from homology"/>
<keyword evidence="6 9" id="KW-1133">Transmembrane helix</keyword>
<evidence type="ECO:0000313" key="10">
    <source>
        <dbReference type="EMBL" id="CBH14151.1"/>
    </source>
</evidence>
<evidence type="ECO:0000256" key="4">
    <source>
        <dbReference type="ARBA" id="ARBA00022692"/>
    </source>
</evidence>